<feature type="transmembrane region" description="Helical" evidence="7">
    <location>
        <begin position="30"/>
        <end position="47"/>
    </location>
</feature>
<evidence type="ECO:0000256" key="5">
    <source>
        <dbReference type="ARBA" id="ARBA00023136"/>
    </source>
</evidence>
<feature type="transmembrane region" description="Helical" evidence="7">
    <location>
        <begin position="80"/>
        <end position="98"/>
    </location>
</feature>
<feature type="transmembrane region" description="Helical" evidence="7">
    <location>
        <begin position="127"/>
        <end position="146"/>
    </location>
</feature>
<dbReference type="Proteomes" id="UP001589854">
    <property type="component" value="Unassembled WGS sequence"/>
</dbReference>
<evidence type="ECO:0000256" key="7">
    <source>
        <dbReference type="SAM" id="Phobius"/>
    </source>
</evidence>
<feature type="transmembrane region" description="Helical" evidence="7">
    <location>
        <begin position="516"/>
        <end position="538"/>
    </location>
</feature>
<feature type="transmembrane region" description="Helical" evidence="7">
    <location>
        <begin position="396"/>
        <end position="413"/>
    </location>
</feature>
<feature type="transmembrane region" description="Helical" evidence="7">
    <location>
        <begin position="53"/>
        <end position="71"/>
    </location>
</feature>
<gene>
    <name evidence="9" type="ORF">ACFFIX_23915</name>
</gene>
<comment type="similarity">
    <text evidence="6">Belongs to the YccS/YhfK family.</text>
</comment>
<feature type="transmembrane region" description="Helical" evidence="7">
    <location>
        <begin position="447"/>
        <end position="465"/>
    </location>
</feature>
<evidence type="ECO:0000256" key="2">
    <source>
        <dbReference type="ARBA" id="ARBA00022475"/>
    </source>
</evidence>
<name>A0ABV6GL36_9BACI</name>
<accession>A0ABV6GL36</accession>
<keyword evidence="3 7" id="KW-0812">Transmembrane</keyword>
<evidence type="ECO:0000313" key="9">
    <source>
        <dbReference type="EMBL" id="MFC0274397.1"/>
    </source>
</evidence>
<keyword evidence="2" id="KW-1003">Cell membrane</keyword>
<feature type="transmembrane region" description="Helical" evidence="7">
    <location>
        <begin position="104"/>
        <end position="120"/>
    </location>
</feature>
<protein>
    <submittedName>
        <fullName evidence="9">FUSC family protein</fullName>
    </submittedName>
</protein>
<evidence type="ECO:0000256" key="4">
    <source>
        <dbReference type="ARBA" id="ARBA00022989"/>
    </source>
</evidence>
<dbReference type="Pfam" id="PF13515">
    <property type="entry name" value="FUSC_2"/>
    <property type="match status" value="1"/>
</dbReference>
<sequence length="724" mass="82424">MRRIHIKHHWLGRLIASDPGYKRLQQAGKATISLITAVFTMIFIMRIMGFDLLSPAIVSGMAGLLGIMTVMDDTEKEKRITTLLLCVPAMIGITLGSIFMDHTYTIDVLMVLVIFNTFYLTRFAVRYFSLGMILFMTIYISFIIKVTPDQLLWFYLGSIIGTAYAYFFNFHVFKDSAQVFKRGMRSFHIQSNLSFSILIKIIEDPKANPKRLKSLKQNVRKLKEYARSVSGDLNAHDVEKIWPGLQTSQLRLYVFDTTMLVETLAVSIQKLKSADALEYEELRKLLVWVVKALRDAEVLSQNYETHHLEEAEKAVQALRFLLSDLHNLDDKSQSWLYLIRRIESITNHVIEGAVTFQHALQNPDMKENLLLNPKSSDEDESNTVEEKGLKHSTKKAYQALVAGTLSIIVGQMISPSQPYWVLLTAFLVLLGTESVGRTYTKGIQRSLGTIIGAVIGFAFAKALSGHTALEISLLFIVTFFAFYVFPVSYTMMSVFITMMVAFMYDLLLGGISLQLMGARVLDTFAGAAIAICASYFIFPKKTKDKVADSLEEFLNNLQPYVTDYVRSFREEINVKGLADQTFDIDQKMQDIIDQSQTLLKRPGALSSSGIARWITIFTAITYYAKHLVASSYRKNFDYPEELVITFNKMEQKIDHNFITLKKLINGTERNGIIYRLEKEREQIERLAPSSKQQAHSDLIHHLYYVWRINQSLVVLGVDLGARDE</sequence>
<dbReference type="EMBL" id="JBHLVO010000034">
    <property type="protein sequence ID" value="MFC0274397.1"/>
    <property type="molecule type" value="Genomic_DNA"/>
</dbReference>
<feature type="transmembrane region" description="Helical" evidence="7">
    <location>
        <begin position="471"/>
        <end position="504"/>
    </location>
</feature>
<feature type="transmembrane region" description="Helical" evidence="7">
    <location>
        <begin position="152"/>
        <end position="173"/>
    </location>
</feature>
<dbReference type="InterPro" id="IPR049453">
    <property type="entry name" value="Memb_transporter_dom"/>
</dbReference>
<organism evidence="9 10">
    <name type="scientific">Metabacillus herbersteinensis</name>
    <dbReference type="NCBI Taxonomy" id="283816"/>
    <lineage>
        <taxon>Bacteria</taxon>
        <taxon>Bacillati</taxon>
        <taxon>Bacillota</taxon>
        <taxon>Bacilli</taxon>
        <taxon>Bacillales</taxon>
        <taxon>Bacillaceae</taxon>
        <taxon>Metabacillus</taxon>
    </lineage>
</organism>
<comment type="subcellular location">
    <subcellularLocation>
        <location evidence="1">Cell membrane</location>
        <topology evidence="1">Multi-pass membrane protein</topology>
    </subcellularLocation>
</comment>
<evidence type="ECO:0000256" key="6">
    <source>
        <dbReference type="ARBA" id="ARBA00043993"/>
    </source>
</evidence>
<keyword evidence="5 7" id="KW-0472">Membrane</keyword>
<keyword evidence="10" id="KW-1185">Reference proteome</keyword>
<keyword evidence="4 7" id="KW-1133">Transmembrane helix</keyword>
<dbReference type="PANTHER" id="PTHR30509:SF9">
    <property type="entry name" value="MULTIDRUG RESISTANCE PROTEIN MDTO"/>
    <property type="match status" value="1"/>
</dbReference>
<evidence type="ECO:0000313" key="10">
    <source>
        <dbReference type="Proteomes" id="UP001589854"/>
    </source>
</evidence>
<evidence type="ECO:0000256" key="3">
    <source>
        <dbReference type="ARBA" id="ARBA00022692"/>
    </source>
</evidence>
<reference evidence="9 10" key="1">
    <citation type="submission" date="2024-09" db="EMBL/GenBank/DDBJ databases">
        <authorList>
            <person name="Sun Q."/>
            <person name="Mori K."/>
        </authorList>
    </citation>
    <scope>NUCLEOTIDE SEQUENCE [LARGE SCALE GENOMIC DNA]</scope>
    <source>
        <strain evidence="9 10">CCM 7228</strain>
    </source>
</reference>
<evidence type="ECO:0000256" key="1">
    <source>
        <dbReference type="ARBA" id="ARBA00004651"/>
    </source>
</evidence>
<proteinExistence type="inferred from homology"/>
<feature type="domain" description="Integral membrane bound transporter" evidence="8">
    <location>
        <begin position="406"/>
        <end position="532"/>
    </location>
</feature>
<dbReference type="PANTHER" id="PTHR30509">
    <property type="entry name" value="P-HYDROXYBENZOIC ACID EFFLUX PUMP SUBUNIT-RELATED"/>
    <property type="match status" value="1"/>
</dbReference>
<evidence type="ECO:0000259" key="8">
    <source>
        <dbReference type="Pfam" id="PF13515"/>
    </source>
</evidence>
<comment type="caution">
    <text evidence="9">The sequence shown here is derived from an EMBL/GenBank/DDBJ whole genome shotgun (WGS) entry which is preliminary data.</text>
</comment>
<dbReference type="RefSeq" id="WP_378938601.1">
    <property type="nucleotide sequence ID" value="NZ_JBHLVO010000034.1"/>
</dbReference>